<accession>A0A2M3ZNE4</accession>
<feature type="chain" id="PRO_5014643145" evidence="1">
    <location>
        <begin position="19"/>
        <end position="151"/>
    </location>
</feature>
<proteinExistence type="predicted"/>
<keyword evidence="1" id="KW-0732">Signal</keyword>
<feature type="signal peptide" evidence="1">
    <location>
        <begin position="1"/>
        <end position="18"/>
    </location>
</feature>
<reference evidence="2" key="1">
    <citation type="submission" date="2018-01" db="EMBL/GenBank/DDBJ databases">
        <title>An insight into the sialome of Amazonian anophelines.</title>
        <authorList>
            <person name="Ribeiro J.M."/>
            <person name="Scarpassa V."/>
            <person name="Calvo E."/>
        </authorList>
    </citation>
    <scope>NUCLEOTIDE SEQUENCE</scope>
    <source>
        <tissue evidence="2">Salivary glands</tissue>
    </source>
</reference>
<dbReference type="EMBL" id="GGFM01009177">
    <property type="protein sequence ID" value="MBW29928.1"/>
    <property type="molecule type" value="Transcribed_RNA"/>
</dbReference>
<protein>
    <submittedName>
        <fullName evidence="2">Putative secreted peptide</fullName>
    </submittedName>
</protein>
<dbReference type="AlphaFoldDB" id="A0A2M3ZNE4"/>
<sequence>MFLALTKRFMFIVQTAHSINTTTSTTSTTSNTNSTITTATTSTTIPATARGFSLVFITDHLFAQIYLFVGAEQLLELVEFVFGQGVQQVAHFDEQLSERTEHLRDVVRRLVHVQRPIGENSEPSDDRQPWDREHKRRIVRIHLFLLQQPDL</sequence>
<name>A0A2M3ZNE4_9DIPT</name>
<evidence type="ECO:0000313" key="2">
    <source>
        <dbReference type="EMBL" id="MBW29928.1"/>
    </source>
</evidence>
<organism evidence="2">
    <name type="scientific">Anopheles braziliensis</name>
    <dbReference type="NCBI Taxonomy" id="58242"/>
    <lineage>
        <taxon>Eukaryota</taxon>
        <taxon>Metazoa</taxon>
        <taxon>Ecdysozoa</taxon>
        <taxon>Arthropoda</taxon>
        <taxon>Hexapoda</taxon>
        <taxon>Insecta</taxon>
        <taxon>Pterygota</taxon>
        <taxon>Neoptera</taxon>
        <taxon>Endopterygota</taxon>
        <taxon>Diptera</taxon>
        <taxon>Nematocera</taxon>
        <taxon>Culicoidea</taxon>
        <taxon>Culicidae</taxon>
        <taxon>Anophelinae</taxon>
        <taxon>Anopheles</taxon>
    </lineage>
</organism>
<evidence type="ECO:0000256" key="1">
    <source>
        <dbReference type="SAM" id="SignalP"/>
    </source>
</evidence>